<dbReference type="InterPro" id="IPR029052">
    <property type="entry name" value="Metallo-depent_PP-like"/>
</dbReference>
<dbReference type="KEGG" id="vg:77938960"/>
<name>A0A223W0F8_9CAUD</name>
<dbReference type="Gene3D" id="3.60.21.10">
    <property type="match status" value="1"/>
</dbReference>
<keyword evidence="1" id="KW-0378">Hydrolase</keyword>
<keyword evidence="2" id="KW-1185">Reference proteome</keyword>
<dbReference type="SUPFAM" id="SSF56300">
    <property type="entry name" value="Metallo-dependent phosphatases"/>
    <property type="match status" value="1"/>
</dbReference>
<evidence type="ECO:0000313" key="2">
    <source>
        <dbReference type="Proteomes" id="UP000226396"/>
    </source>
</evidence>
<protein>
    <submittedName>
        <fullName evidence="1">Phosphohydrolase</fullName>
    </submittedName>
</protein>
<dbReference type="RefSeq" id="YP_010662943.1">
    <property type="nucleotide sequence ID" value="NC_070890.1"/>
</dbReference>
<sequence length="195" mass="23215">METFFTSDPHFGHHSIIKHCRPEFLRNTVLPEDEEEQNAILRVLALEMDEVLIRNWNTRVKKGDRVWLLGDVAWRADHFLENIRPRLNGTIRLIPGNHDDIVAYARSNAFQQIRYWKTFTEYDVKFQVTHVPLMLEDLRFNAQFNVHGHIHEKPPHTFWHHNICVERTNYAPVHVDELLGDLRKKLEYYNCEGHG</sequence>
<proteinExistence type="predicted"/>
<dbReference type="Proteomes" id="UP000226396">
    <property type="component" value="Segment"/>
</dbReference>
<accession>A0A223W0F8</accession>
<evidence type="ECO:0000313" key="1">
    <source>
        <dbReference type="EMBL" id="ASV44597.1"/>
    </source>
</evidence>
<dbReference type="EMBL" id="MF403007">
    <property type="protein sequence ID" value="ASV44597.1"/>
    <property type="molecule type" value="Genomic_DNA"/>
</dbReference>
<dbReference type="GeneID" id="77938960"/>
<dbReference type="GO" id="GO:0016787">
    <property type="term" value="F:hydrolase activity"/>
    <property type="evidence" value="ECO:0007669"/>
    <property type="project" value="UniProtKB-KW"/>
</dbReference>
<reference evidence="1 2" key="1">
    <citation type="submission" date="2017-06" db="EMBL/GenBank/DDBJ databases">
        <authorList>
            <person name="Kim H.J."/>
            <person name="Triplett B.A."/>
        </authorList>
    </citation>
    <scope>NUCLEOTIDE SEQUENCE [LARGE SCALE GENOMIC DNA]</scope>
</reference>
<organism evidence="1 2">
    <name type="scientific">Agrobacterium phage Atu_ph04</name>
    <dbReference type="NCBI Taxonomy" id="2024263"/>
    <lineage>
        <taxon>Viruses</taxon>
        <taxon>Duplodnaviria</taxon>
        <taxon>Heunggongvirae</taxon>
        <taxon>Uroviricota</taxon>
        <taxon>Caudoviricetes</taxon>
        <taxon>Pootjesviridae</taxon>
        <taxon>Rollinsvirus</taxon>
        <taxon>Rollinsvirus ph04</taxon>
    </lineage>
</organism>